<dbReference type="AlphaFoldDB" id="A0A7E5A230"/>
<dbReference type="Proteomes" id="UP000492821">
    <property type="component" value="Unassembled WGS sequence"/>
</dbReference>
<keyword evidence="2" id="KW-1185">Reference proteome</keyword>
<evidence type="ECO:0000313" key="3">
    <source>
        <dbReference type="WBParaSite" id="Pan_g9118.t1"/>
    </source>
</evidence>
<sequence length="229" mass="26451">MSDYKWYLVHQLTWSYLFDLYMGLWKPVPLWPFYLGYSAGIFANVVGNYTTIQLLIACFFAIGMGFSVFISIMHRAMQASPLSNFYKHYSCVWARVSVYILVFAILITVLIVPLCIFSFSLQTELKDSLTSKYPELVRIFELHPSIFGYDTTFAQYSVGYGCLMIIVLICVILIAVAAYFNLVRILKRNKAHLSAGTYKLQVYFFPESTFCKPYYGRKQSYLNHAFDAN</sequence>
<organism evidence="2 3">
    <name type="scientific">Panagrellus redivivus</name>
    <name type="common">Microworm</name>
    <dbReference type="NCBI Taxonomy" id="6233"/>
    <lineage>
        <taxon>Eukaryota</taxon>
        <taxon>Metazoa</taxon>
        <taxon>Ecdysozoa</taxon>
        <taxon>Nematoda</taxon>
        <taxon>Chromadorea</taxon>
        <taxon>Rhabditida</taxon>
        <taxon>Tylenchina</taxon>
        <taxon>Panagrolaimomorpha</taxon>
        <taxon>Panagrolaimoidea</taxon>
        <taxon>Panagrolaimidae</taxon>
        <taxon>Panagrellus</taxon>
    </lineage>
</organism>
<dbReference type="PANTHER" id="PTHR45830:SF15">
    <property type="entry name" value="SERPENTINE RECEPTOR, CLASS I"/>
    <property type="match status" value="1"/>
</dbReference>
<reference evidence="3" key="2">
    <citation type="submission" date="2020-10" db="UniProtKB">
        <authorList>
            <consortium name="WormBaseParasite"/>
        </authorList>
    </citation>
    <scope>IDENTIFICATION</scope>
</reference>
<evidence type="ECO:0000313" key="2">
    <source>
        <dbReference type="Proteomes" id="UP000492821"/>
    </source>
</evidence>
<name>A0A7E5A230_PANRE</name>
<dbReference type="PANTHER" id="PTHR45830">
    <property type="entry name" value="SERPENTINE RECEPTOR, CLASS I"/>
    <property type="match status" value="1"/>
</dbReference>
<dbReference type="WBParaSite" id="Pan_g9118.t1">
    <property type="protein sequence ID" value="Pan_g9118.t1"/>
    <property type="gene ID" value="Pan_g9118"/>
</dbReference>
<protein>
    <submittedName>
        <fullName evidence="3">G_PROTEIN_RECEP_F1_2 domain-containing protein</fullName>
    </submittedName>
</protein>
<keyword evidence="1" id="KW-1133">Transmembrane helix</keyword>
<reference evidence="2" key="1">
    <citation type="journal article" date="2013" name="Genetics">
        <title>The draft genome and transcriptome of Panagrellus redivivus are shaped by the harsh demands of a free-living lifestyle.</title>
        <authorList>
            <person name="Srinivasan J."/>
            <person name="Dillman A.R."/>
            <person name="Macchietto M.G."/>
            <person name="Heikkinen L."/>
            <person name="Lakso M."/>
            <person name="Fracchia K.M."/>
            <person name="Antoshechkin I."/>
            <person name="Mortazavi A."/>
            <person name="Wong G."/>
            <person name="Sternberg P.W."/>
        </authorList>
    </citation>
    <scope>NUCLEOTIDE SEQUENCE [LARGE SCALE GENOMIC DNA]</scope>
    <source>
        <strain evidence="2">MT8872</strain>
    </source>
</reference>
<evidence type="ECO:0000256" key="1">
    <source>
        <dbReference type="SAM" id="Phobius"/>
    </source>
</evidence>
<feature type="transmembrane region" description="Helical" evidence="1">
    <location>
        <begin position="158"/>
        <end position="180"/>
    </location>
</feature>
<proteinExistence type="predicted"/>
<keyword evidence="1" id="KW-0472">Membrane</keyword>
<feature type="transmembrane region" description="Helical" evidence="1">
    <location>
        <begin position="52"/>
        <end position="72"/>
    </location>
</feature>
<accession>A0A7E5A230</accession>
<keyword evidence="1" id="KW-0812">Transmembrane</keyword>
<dbReference type="Pfam" id="PF10318">
    <property type="entry name" value="7TM_GPCR_Srh"/>
    <property type="match status" value="1"/>
</dbReference>
<dbReference type="InterPro" id="IPR019422">
    <property type="entry name" value="7TM_GPCR_serpentine_rcpt_Srh"/>
</dbReference>
<feature type="transmembrane region" description="Helical" evidence="1">
    <location>
        <begin position="92"/>
        <end position="119"/>
    </location>
</feature>